<dbReference type="AlphaFoldDB" id="A0A1M4TWK8"/>
<gene>
    <name evidence="1" type="ORF">SAMN02745784_00894</name>
</gene>
<organism evidence="1 2">
    <name type="scientific">Tissierella praeacuta DSM 18095</name>
    <dbReference type="NCBI Taxonomy" id="1123404"/>
    <lineage>
        <taxon>Bacteria</taxon>
        <taxon>Bacillati</taxon>
        <taxon>Bacillota</taxon>
        <taxon>Tissierellia</taxon>
        <taxon>Tissierellales</taxon>
        <taxon>Tissierellaceae</taxon>
        <taxon>Tissierella</taxon>
    </lineage>
</organism>
<evidence type="ECO:0000313" key="2">
    <source>
        <dbReference type="Proteomes" id="UP000184114"/>
    </source>
</evidence>
<keyword evidence="2" id="KW-1185">Reference proteome</keyword>
<evidence type="ECO:0000313" key="1">
    <source>
        <dbReference type="EMBL" id="SHE48848.1"/>
    </source>
</evidence>
<name>A0A1M4TWK8_9FIRM</name>
<dbReference type="EMBL" id="FQTY01000002">
    <property type="protein sequence ID" value="SHE48848.1"/>
    <property type="molecule type" value="Genomic_DNA"/>
</dbReference>
<dbReference type="InterPro" id="IPR024211">
    <property type="entry name" value="DUF3841"/>
</dbReference>
<dbReference type="Pfam" id="PF12952">
    <property type="entry name" value="DUF3841"/>
    <property type="match status" value="1"/>
</dbReference>
<sequence>MANRVYIIYLGRCKIMVNSERDSKKVTLWTRQNIKSLDEIKEKGRYKVERKYIEQQFEDIAEHYIKLYEWFVNKASKIITKPDDVEFPVWCSISEENMLKPIEDTVVYVLEVEESEVIYFDGRKWDYVLNHLYIPKDIEDEKVYMADMERKGFKDLFSFIDGKYSSFYPLEKKRIMDSWMRVFEIDEWNIFNVQANIWDIRKDMISDILYWKG</sequence>
<proteinExistence type="predicted"/>
<dbReference type="STRING" id="1123404.SAMN02745784_00894"/>
<evidence type="ECO:0008006" key="3">
    <source>
        <dbReference type="Google" id="ProtNLM"/>
    </source>
</evidence>
<protein>
    <recommendedName>
        <fullName evidence="3">DUF3841 domain-containing protein</fullName>
    </recommendedName>
</protein>
<accession>A0A1M4TWK8</accession>
<reference evidence="2" key="1">
    <citation type="submission" date="2016-11" db="EMBL/GenBank/DDBJ databases">
        <authorList>
            <person name="Varghese N."/>
            <person name="Submissions S."/>
        </authorList>
    </citation>
    <scope>NUCLEOTIDE SEQUENCE [LARGE SCALE GENOMIC DNA]</scope>
    <source>
        <strain evidence="2">DSM 18095</strain>
    </source>
</reference>
<dbReference type="Proteomes" id="UP000184114">
    <property type="component" value="Unassembled WGS sequence"/>
</dbReference>